<dbReference type="AlphaFoldDB" id="A0A0C2RZJ3"/>
<reference evidence="2 3" key="1">
    <citation type="submission" date="2014-04" db="EMBL/GenBank/DDBJ databases">
        <title>Evolutionary Origins and Diversification of the Mycorrhizal Mutualists.</title>
        <authorList>
            <consortium name="DOE Joint Genome Institute"/>
            <consortium name="Mycorrhizal Genomics Consortium"/>
            <person name="Kohler A."/>
            <person name="Kuo A."/>
            <person name="Nagy L.G."/>
            <person name="Floudas D."/>
            <person name="Copeland A."/>
            <person name="Barry K.W."/>
            <person name="Cichocki N."/>
            <person name="Veneault-Fourrey C."/>
            <person name="LaButti K."/>
            <person name="Lindquist E.A."/>
            <person name="Lipzen A."/>
            <person name="Lundell T."/>
            <person name="Morin E."/>
            <person name="Murat C."/>
            <person name="Riley R."/>
            <person name="Ohm R."/>
            <person name="Sun H."/>
            <person name="Tunlid A."/>
            <person name="Henrissat B."/>
            <person name="Grigoriev I.V."/>
            <person name="Hibbett D.S."/>
            <person name="Martin F."/>
        </authorList>
    </citation>
    <scope>NUCLEOTIDE SEQUENCE [LARGE SCALE GENOMIC DNA]</scope>
    <source>
        <strain evidence="2 3">Koide BX008</strain>
    </source>
</reference>
<evidence type="ECO:0000313" key="2">
    <source>
        <dbReference type="EMBL" id="KIL55800.1"/>
    </source>
</evidence>
<feature type="region of interest" description="Disordered" evidence="1">
    <location>
        <begin position="1"/>
        <end position="22"/>
    </location>
</feature>
<gene>
    <name evidence="2" type="ORF">M378DRAFT_17624</name>
</gene>
<dbReference type="Proteomes" id="UP000054549">
    <property type="component" value="Unassembled WGS sequence"/>
</dbReference>
<evidence type="ECO:0000313" key="3">
    <source>
        <dbReference type="Proteomes" id="UP000054549"/>
    </source>
</evidence>
<organism evidence="2 3">
    <name type="scientific">Amanita muscaria (strain Koide BX008)</name>
    <dbReference type="NCBI Taxonomy" id="946122"/>
    <lineage>
        <taxon>Eukaryota</taxon>
        <taxon>Fungi</taxon>
        <taxon>Dikarya</taxon>
        <taxon>Basidiomycota</taxon>
        <taxon>Agaricomycotina</taxon>
        <taxon>Agaricomycetes</taxon>
        <taxon>Agaricomycetidae</taxon>
        <taxon>Agaricales</taxon>
        <taxon>Pluteineae</taxon>
        <taxon>Amanitaceae</taxon>
        <taxon>Amanita</taxon>
    </lineage>
</organism>
<proteinExistence type="predicted"/>
<accession>A0A0C2RZJ3</accession>
<keyword evidence="3" id="KW-1185">Reference proteome</keyword>
<dbReference type="EMBL" id="KN818472">
    <property type="protein sequence ID" value="KIL55800.1"/>
    <property type="molecule type" value="Genomic_DNA"/>
</dbReference>
<sequence length="82" mass="9178">MAAERAETPSPTIADQKEVEVDDIDDDVKMEEASREFQLGDDDEDIEMGEADEDVEWENQMKMLLRSAMGNANSEGVQVNNV</sequence>
<name>A0A0C2RZJ3_AMAMK</name>
<protein>
    <submittedName>
        <fullName evidence="2">Uncharacterized protein</fullName>
    </submittedName>
</protein>
<dbReference type="HOGENOM" id="CLU_2557806_0_0_1"/>
<dbReference type="InParanoid" id="A0A0C2RZJ3"/>
<evidence type="ECO:0000256" key="1">
    <source>
        <dbReference type="SAM" id="MobiDB-lite"/>
    </source>
</evidence>